<sequence length="194" mass="20843">MAELLAPVSGLDAPKIAAQLIAHFGSINRAVSASVEQLRQVLPADAQVAALLHAARDLMETALREEAVGRPVSSCDPALLRYLRWQFSGLRDERLHGIFLDSSSRYLADETLAIGRAGAVEFKARTVVSRAIALEADRIILAHNHISGDCRPSKQDLAATKSLSSIVQTLEIELVDHLIITASGAYSLAAGRKL</sequence>
<proteinExistence type="predicted"/>
<dbReference type="InterPro" id="IPR025657">
    <property type="entry name" value="RadC_JAB"/>
</dbReference>
<evidence type="ECO:0000256" key="4">
    <source>
        <dbReference type="ARBA" id="ARBA00022833"/>
    </source>
</evidence>
<accession>A0A6L7GCJ8</accession>
<evidence type="ECO:0000256" key="2">
    <source>
        <dbReference type="ARBA" id="ARBA00022723"/>
    </source>
</evidence>
<evidence type="ECO:0000259" key="6">
    <source>
        <dbReference type="PROSITE" id="PS50249"/>
    </source>
</evidence>
<dbReference type="PANTHER" id="PTHR30471:SF3">
    <property type="entry name" value="UPF0758 PROTEIN YEES-RELATED"/>
    <property type="match status" value="1"/>
</dbReference>
<evidence type="ECO:0000313" key="8">
    <source>
        <dbReference type="Proteomes" id="UP000473531"/>
    </source>
</evidence>
<feature type="domain" description="MPN" evidence="6">
    <location>
        <begin position="72"/>
        <end position="194"/>
    </location>
</feature>
<keyword evidence="1" id="KW-0645">Protease</keyword>
<dbReference type="OrthoDB" id="152963at2"/>
<dbReference type="AlphaFoldDB" id="A0A6L7GCJ8"/>
<gene>
    <name evidence="7" type="ORF">GRI44_02520</name>
</gene>
<dbReference type="Pfam" id="PF04002">
    <property type="entry name" value="RadC"/>
    <property type="match status" value="1"/>
</dbReference>
<dbReference type="GO" id="GO:0006508">
    <property type="term" value="P:proteolysis"/>
    <property type="evidence" value="ECO:0007669"/>
    <property type="project" value="UniProtKB-KW"/>
</dbReference>
<keyword evidence="8" id="KW-1185">Reference proteome</keyword>
<dbReference type="GO" id="GO:0046872">
    <property type="term" value="F:metal ion binding"/>
    <property type="evidence" value="ECO:0007669"/>
    <property type="project" value="UniProtKB-KW"/>
</dbReference>
<dbReference type="InterPro" id="IPR037518">
    <property type="entry name" value="MPN"/>
</dbReference>
<dbReference type="PANTHER" id="PTHR30471">
    <property type="entry name" value="DNA REPAIR PROTEIN RADC"/>
    <property type="match status" value="1"/>
</dbReference>
<comment type="caution">
    <text evidence="7">The sequence shown here is derived from an EMBL/GenBank/DDBJ whole genome shotgun (WGS) entry which is preliminary data.</text>
</comment>
<keyword evidence="3" id="KW-0378">Hydrolase</keyword>
<dbReference type="Proteomes" id="UP000473531">
    <property type="component" value="Unassembled WGS sequence"/>
</dbReference>
<keyword evidence="4" id="KW-0862">Zinc</keyword>
<keyword evidence="2" id="KW-0479">Metal-binding</keyword>
<evidence type="ECO:0000256" key="1">
    <source>
        <dbReference type="ARBA" id="ARBA00022670"/>
    </source>
</evidence>
<dbReference type="RefSeq" id="WP_160599884.1">
    <property type="nucleotide sequence ID" value="NZ_WTYU01000001.1"/>
</dbReference>
<dbReference type="GO" id="GO:0008237">
    <property type="term" value="F:metallopeptidase activity"/>
    <property type="evidence" value="ECO:0007669"/>
    <property type="project" value="UniProtKB-KW"/>
</dbReference>
<organism evidence="7 8">
    <name type="scientific">Allopontixanthobacter confluentis</name>
    <dbReference type="NCBI Taxonomy" id="1849021"/>
    <lineage>
        <taxon>Bacteria</taxon>
        <taxon>Pseudomonadati</taxon>
        <taxon>Pseudomonadota</taxon>
        <taxon>Alphaproteobacteria</taxon>
        <taxon>Sphingomonadales</taxon>
        <taxon>Erythrobacteraceae</taxon>
        <taxon>Allopontixanthobacter</taxon>
    </lineage>
</organism>
<keyword evidence="5" id="KW-0482">Metalloprotease</keyword>
<protein>
    <recommendedName>
        <fullName evidence="6">MPN domain-containing protein</fullName>
    </recommendedName>
</protein>
<evidence type="ECO:0000313" key="7">
    <source>
        <dbReference type="EMBL" id="MXP13627.1"/>
    </source>
</evidence>
<dbReference type="EMBL" id="WTYU01000001">
    <property type="protein sequence ID" value="MXP13627.1"/>
    <property type="molecule type" value="Genomic_DNA"/>
</dbReference>
<dbReference type="InterPro" id="IPR001405">
    <property type="entry name" value="UPF0758"/>
</dbReference>
<dbReference type="PROSITE" id="PS50249">
    <property type="entry name" value="MPN"/>
    <property type="match status" value="1"/>
</dbReference>
<evidence type="ECO:0000256" key="5">
    <source>
        <dbReference type="ARBA" id="ARBA00023049"/>
    </source>
</evidence>
<evidence type="ECO:0000256" key="3">
    <source>
        <dbReference type="ARBA" id="ARBA00022801"/>
    </source>
</evidence>
<name>A0A6L7GCJ8_9SPHN</name>
<reference evidence="7 8" key="1">
    <citation type="submission" date="2019-12" db="EMBL/GenBank/DDBJ databases">
        <title>Genomic-based taxomic classification of the family Erythrobacteraceae.</title>
        <authorList>
            <person name="Xu L."/>
        </authorList>
    </citation>
    <scope>NUCLEOTIDE SEQUENCE [LARGE SCALE GENOMIC DNA]</scope>
    <source>
        <strain evidence="7 8">KCTC 52259</strain>
    </source>
</reference>
<dbReference type="Gene3D" id="3.40.140.10">
    <property type="entry name" value="Cytidine Deaminase, domain 2"/>
    <property type="match status" value="1"/>
</dbReference>